<dbReference type="PRINTS" id="PR00364">
    <property type="entry name" value="DISEASERSIST"/>
</dbReference>
<evidence type="ECO:0000259" key="7">
    <source>
        <dbReference type="Pfam" id="PF23559"/>
    </source>
</evidence>
<proteinExistence type="predicted"/>
<dbReference type="GO" id="GO:0006952">
    <property type="term" value="P:defense response"/>
    <property type="evidence" value="ECO:0007669"/>
    <property type="project" value="UniProtKB-KW"/>
</dbReference>
<keyword evidence="10" id="KW-1185">Reference proteome</keyword>
<dbReference type="Proteomes" id="UP001443914">
    <property type="component" value="Unassembled WGS sequence"/>
</dbReference>
<feature type="domain" description="Disease resistance protein winged helix" evidence="7">
    <location>
        <begin position="419"/>
        <end position="470"/>
    </location>
</feature>
<dbReference type="Gene3D" id="1.10.10.10">
    <property type="entry name" value="Winged helix-like DNA-binding domain superfamily/Winged helix DNA-binding domain"/>
    <property type="match status" value="1"/>
</dbReference>
<dbReference type="Pfam" id="PF23598">
    <property type="entry name" value="LRR_14"/>
    <property type="match status" value="1"/>
</dbReference>
<feature type="domain" description="Disease resistance R13L4/SHOC-2-like LRR" evidence="8">
    <location>
        <begin position="565"/>
        <end position="691"/>
    </location>
</feature>
<evidence type="ECO:0000259" key="8">
    <source>
        <dbReference type="Pfam" id="PF23598"/>
    </source>
</evidence>
<sequence>MELASEMAETIAQKVDSSKFLVQELSVGKRIRRQLGGVNDALRTLRAKLKDSRVWVTMSEDKADVKEWLKKVRSTLYELEHLVDEIYAQAATTDGSSIAVLRLKLNLHWSCGKIRESREKLKQLVEHTPNALTAEVVVARRETEKTQDAVLAAPLVGRCADRNEIVGMLQQPGNFSAVVISGMAGLGKTTLAQLVFNYFRLPGFNARLWVWVGSELNPSSIVSRVHEEMAVREANARKTVSSNDPIATPQENKLLLVLDDVRSLDEGTLNSLRDSSMSMLVPAPSATVKIVITTRNEKVATASYGNIPTTRHALGAISDEEAWTLFKKVAFNNVNEDSKLLDLGWEMLKRTNNVPRTIKDLASLLNGEGKGKWKALMNTEFWRLREGYSPLTFASTLAFRLLPSPLKRCFAYSALLQHNNKIEKRHLIHLWIAQCYIEKRVIDDENESLEEVAEDYYRVLEDWSFLKHPDSDFRLANSVAATEMLALHIVLAQDGSVSGNQQYDCGGIYHLFLSSTSNLSNASSTPSSDTSISLLKLVTSLPPQLRSFLKAKGSTVTLNTSICDRLFSSLGHLRALDLNSSKITVVPDSIVSLKHLRYLNLSLNDFKYLPKSITTLAKLQVLDLSNCENFVKFPTYFYRLKGLRHLYLTGCKSLSGMPVGLRKMTELQTLNLFVLGKTQKCCKLDELSSLNLKSELTYAFAGASQP</sequence>
<keyword evidence="1" id="KW-0677">Repeat</keyword>
<dbReference type="Pfam" id="PF18052">
    <property type="entry name" value="Rx_N"/>
    <property type="match status" value="1"/>
</dbReference>
<organism evidence="9 10">
    <name type="scientific">Saponaria officinalis</name>
    <name type="common">Common soapwort</name>
    <name type="synonym">Lychnis saponaria</name>
    <dbReference type="NCBI Taxonomy" id="3572"/>
    <lineage>
        <taxon>Eukaryota</taxon>
        <taxon>Viridiplantae</taxon>
        <taxon>Streptophyta</taxon>
        <taxon>Embryophyta</taxon>
        <taxon>Tracheophyta</taxon>
        <taxon>Spermatophyta</taxon>
        <taxon>Magnoliopsida</taxon>
        <taxon>eudicotyledons</taxon>
        <taxon>Gunneridae</taxon>
        <taxon>Pentapetalae</taxon>
        <taxon>Caryophyllales</taxon>
        <taxon>Caryophyllaceae</taxon>
        <taxon>Caryophylleae</taxon>
        <taxon>Saponaria</taxon>
    </lineage>
</organism>
<dbReference type="PANTHER" id="PTHR36766:SF40">
    <property type="entry name" value="DISEASE RESISTANCE PROTEIN RGA3"/>
    <property type="match status" value="1"/>
</dbReference>
<dbReference type="Gene3D" id="3.40.50.300">
    <property type="entry name" value="P-loop containing nucleotide triphosphate hydrolases"/>
    <property type="match status" value="1"/>
</dbReference>
<dbReference type="InterPro" id="IPR041118">
    <property type="entry name" value="Rx_N"/>
</dbReference>
<dbReference type="SUPFAM" id="SSF52058">
    <property type="entry name" value="L domain-like"/>
    <property type="match status" value="1"/>
</dbReference>
<dbReference type="SUPFAM" id="SSF52540">
    <property type="entry name" value="P-loop containing nucleoside triphosphate hydrolases"/>
    <property type="match status" value="1"/>
</dbReference>
<protein>
    <submittedName>
        <fullName evidence="9">Uncharacterized protein</fullName>
    </submittedName>
</protein>
<dbReference type="GO" id="GO:0051707">
    <property type="term" value="P:response to other organism"/>
    <property type="evidence" value="ECO:0007669"/>
    <property type="project" value="UniProtKB-ARBA"/>
</dbReference>
<name>A0AAW1JNB0_SAPOF</name>
<dbReference type="Gene3D" id="3.80.10.10">
    <property type="entry name" value="Ribonuclease Inhibitor"/>
    <property type="match status" value="1"/>
</dbReference>
<dbReference type="InterPro" id="IPR002182">
    <property type="entry name" value="NB-ARC"/>
</dbReference>
<keyword evidence="3" id="KW-0611">Plant defense</keyword>
<dbReference type="InterPro" id="IPR058922">
    <property type="entry name" value="WHD_DRP"/>
</dbReference>
<dbReference type="InterPro" id="IPR036388">
    <property type="entry name" value="WH-like_DNA-bd_sf"/>
</dbReference>
<feature type="domain" description="Disease resistance N-terminal" evidence="6">
    <location>
        <begin position="19"/>
        <end position="94"/>
    </location>
</feature>
<dbReference type="GO" id="GO:0005524">
    <property type="term" value="F:ATP binding"/>
    <property type="evidence" value="ECO:0007669"/>
    <property type="project" value="UniProtKB-KW"/>
</dbReference>
<reference evidence="9" key="1">
    <citation type="submission" date="2024-03" db="EMBL/GenBank/DDBJ databases">
        <title>WGS assembly of Saponaria officinalis var. Norfolk2.</title>
        <authorList>
            <person name="Jenkins J."/>
            <person name="Shu S."/>
            <person name="Grimwood J."/>
            <person name="Barry K."/>
            <person name="Goodstein D."/>
            <person name="Schmutz J."/>
            <person name="Leebens-Mack J."/>
            <person name="Osbourn A."/>
        </authorList>
    </citation>
    <scope>NUCLEOTIDE SEQUENCE [LARGE SCALE GENOMIC DNA]</scope>
    <source>
        <strain evidence="9">JIC</strain>
    </source>
</reference>
<dbReference type="EMBL" id="JBDFQZ010000007">
    <property type="protein sequence ID" value="KAK9705406.1"/>
    <property type="molecule type" value="Genomic_DNA"/>
</dbReference>
<evidence type="ECO:0000256" key="4">
    <source>
        <dbReference type="ARBA" id="ARBA00022840"/>
    </source>
</evidence>
<evidence type="ECO:0000256" key="2">
    <source>
        <dbReference type="ARBA" id="ARBA00022741"/>
    </source>
</evidence>
<evidence type="ECO:0000256" key="1">
    <source>
        <dbReference type="ARBA" id="ARBA00022737"/>
    </source>
</evidence>
<dbReference type="Pfam" id="PF23559">
    <property type="entry name" value="WHD_DRP"/>
    <property type="match status" value="1"/>
</dbReference>
<dbReference type="InterPro" id="IPR055414">
    <property type="entry name" value="LRR_R13L4/SHOC2-like"/>
</dbReference>
<evidence type="ECO:0000259" key="6">
    <source>
        <dbReference type="Pfam" id="PF18052"/>
    </source>
</evidence>
<dbReference type="Gene3D" id="1.20.5.4130">
    <property type="match status" value="1"/>
</dbReference>
<dbReference type="Pfam" id="PF00931">
    <property type="entry name" value="NB-ARC"/>
    <property type="match status" value="1"/>
</dbReference>
<dbReference type="GO" id="GO:0043531">
    <property type="term" value="F:ADP binding"/>
    <property type="evidence" value="ECO:0007669"/>
    <property type="project" value="InterPro"/>
</dbReference>
<evidence type="ECO:0000259" key="5">
    <source>
        <dbReference type="Pfam" id="PF00931"/>
    </source>
</evidence>
<dbReference type="InterPro" id="IPR027417">
    <property type="entry name" value="P-loop_NTPase"/>
</dbReference>
<evidence type="ECO:0000313" key="10">
    <source>
        <dbReference type="Proteomes" id="UP001443914"/>
    </source>
</evidence>
<accession>A0AAW1JNB0</accession>
<dbReference type="AlphaFoldDB" id="A0AAW1JNB0"/>
<dbReference type="PANTHER" id="PTHR36766">
    <property type="entry name" value="PLANT BROAD-SPECTRUM MILDEW RESISTANCE PROTEIN RPW8"/>
    <property type="match status" value="1"/>
</dbReference>
<comment type="caution">
    <text evidence="9">The sequence shown here is derived from an EMBL/GenBank/DDBJ whole genome shotgun (WGS) entry which is preliminary data.</text>
</comment>
<evidence type="ECO:0000313" key="9">
    <source>
        <dbReference type="EMBL" id="KAK9705406.1"/>
    </source>
</evidence>
<evidence type="ECO:0000256" key="3">
    <source>
        <dbReference type="ARBA" id="ARBA00022821"/>
    </source>
</evidence>
<dbReference type="InterPro" id="IPR032675">
    <property type="entry name" value="LRR_dom_sf"/>
</dbReference>
<keyword evidence="2" id="KW-0547">Nucleotide-binding</keyword>
<keyword evidence="4" id="KW-0067">ATP-binding</keyword>
<gene>
    <name evidence="9" type="ORF">RND81_07G054400</name>
</gene>
<feature type="domain" description="NB-ARC" evidence="5">
    <location>
        <begin position="163"/>
        <end position="333"/>
    </location>
</feature>